<reference evidence="6 7" key="1">
    <citation type="submission" date="2018-08" db="EMBL/GenBank/DDBJ databases">
        <title>Meiothermus cateniformans JCM 15151 genome sequencing project.</title>
        <authorList>
            <person name="Da Costa M.S."/>
            <person name="Albuquerque L."/>
            <person name="Raposo P."/>
            <person name="Froufe H.J.C."/>
            <person name="Barroso C.S."/>
            <person name="Egas C."/>
        </authorList>
    </citation>
    <scope>NUCLEOTIDE SEQUENCE [LARGE SCALE GENOMIC DNA]</scope>
    <source>
        <strain evidence="6 7">JCM 15151</strain>
    </source>
</reference>
<comment type="similarity">
    <text evidence="3">Belongs to the sirtuin family. Class III subfamily.</text>
</comment>
<dbReference type="Gene3D" id="3.40.50.1220">
    <property type="entry name" value="TPP-binding domain"/>
    <property type="match status" value="1"/>
</dbReference>
<evidence type="ECO:0000313" key="7">
    <source>
        <dbReference type="Proteomes" id="UP000266089"/>
    </source>
</evidence>
<comment type="caution">
    <text evidence="6">The sequence shown here is derived from an EMBL/GenBank/DDBJ whole genome shotgun (WGS) entry which is preliminary data.</text>
</comment>
<evidence type="ECO:0000259" key="5">
    <source>
        <dbReference type="PROSITE" id="PS50305"/>
    </source>
</evidence>
<dbReference type="NCBIfam" id="NF001753">
    <property type="entry name" value="PRK00481.1-3"/>
    <property type="match status" value="1"/>
</dbReference>
<comment type="domain">
    <text evidence="3">2 residues (Tyr-67 and Arg-70) present in a large hydrophobic pocket are probably involved in substrate specificity. They are important for desuccinylation activity, but dispensable for deacetylation activity.</text>
</comment>
<comment type="cofactor">
    <cofactor evidence="3">
        <name>Zn(2+)</name>
        <dbReference type="ChEBI" id="CHEBI:29105"/>
    </cofactor>
    <text evidence="3">Binds 1 zinc ion per subunit.</text>
</comment>
<protein>
    <recommendedName>
        <fullName evidence="3">NAD-dependent protein deacylase</fullName>
        <ecNumber evidence="3">2.3.1.286</ecNumber>
    </recommendedName>
    <alternativeName>
        <fullName evidence="3">Regulatory protein SIR2 homolog</fullName>
    </alternativeName>
</protein>
<dbReference type="GO" id="GO:0017136">
    <property type="term" value="F:histone deacetylase activity, NAD-dependent"/>
    <property type="evidence" value="ECO:0007669"/>
    <property type="project" value="TreeGrafter"/>
</dbReference>
<dbReference type="OrthoDB" id="9800582at2"/>
<keyword evidence="3 4" id="KW-0479">Metal-binding</keyword>
<dbReference type="GO" id="GO:0070403">
    <property type="term" value="F:NAD+ binding"/>
    <property type="evidence" value="ECO:0007669"/>
    <property type="project" value="UniProtKB-UniRule"/>
</dbReference>
<dbReference type="PANTHER" id="PTHR11085:SF4">
    <property type="entry name" value="NAD-DEPENDENT PROTEIN DEACYLASE"/>
    <property type="match status" value="1"/>
</dbReference>
<dbReference type="CDD" id="cd01412">
    <property type="entry name" value="SIRT5_Af1_CobB"/>
    <property type="match status" value="1"/>
</dbReference>
<evidence type="ECO:0000256" key="1">
    <source>
        <dbReference type="ARBA" id="ARBA00022679"/>
    </source>
</evidence>
<dbReference type="InterPro" id="IPR026590">
    <property type="entry name" value="Ssirtuin_cat_dom"/>
</dbReference>
<dbReference type="InterPro" id="IPR026591">
    <property type="entry name" value="Sirtuin_cat_small_dom_sf"/>
</dbReference>
<comment type="subcellular location">
    <subcellularLocation>
        <location evidence="3">Cytoplasm</location>
    </subcellularLocation>
</comment>
<comment type="catalytic activity">
    <reaction evidence="3">
        <text>N(6)-succinyl-L-lysyl-[protein] + NAD(+) + H2O = 2''-O-succinyl-ADP-D-ribose + nicotinamide + L-lysyl-[protein]</text>
        <dbReference type="Rhea" id="RHEA:47668"/>
        <dbReference type="Rhea" id="RHEA-COMP:9752"/>
        <dbReference type="Rhea" id="RHEA-COMP:11877"/>
        <dbReference type="ChEBI" id="CHEBI:15377"/>
        <dbReference type="ChEBI" id="CHEBI:17154"/>
        <dbReference type="ChEBI" id="CHEBI:29969"/>
        <dbReference type="ChEBI" id="CHEBI:57540"/>
        <dbReference type="ChEBI" id="CHEBI:87830"/>
        <dbReference type="ChEBI" id="CHEBI:87832"/>
    </reaction>
</comment>
<name>A0A399DZ03_9DEIN</name>
<feature type="active site" description="Proton acceptor" evidence="3 4">
    <location>
        <position position="120"/>
    </location>
</feature>
<feature type="binding site" evidence="3">
    <location>
        <position position="70"/>
    </location>
    <ligand>
        <name>substrate</name>
    </ligand>
</feature>
<dbReference type="SUPFAM" id="SSF52467">
    <property type="entry name" value="DHS-like NAD/FAD-binding domain"/>
    <property type="match status" value="1"/>
</dbReference>
<dbReference type="AlphaFoldDB" id="A0A399DZ03"/>
<evidence type="ECO:0000256" key="4">
    <source>
        <dbReference type="PROSITE-ProRule" id="PRU00236"/>
    </source>
</evidence>
<dbReference type="InterPro" id="IPR050134">
    <property type="entry name" value="NAD-dep_sirtuin_deacylases"/>
</dbReference>
<keyword evidence="3 4" id="KW-0862">Zinc</keyword>
<evidence type="ECO:0000313" key="6">
    <source>
        <dbReference type="EMBL" id="RIH75300.1"/>
    </source>
</evidence>
<dbReference type="InterPro" id="IPR027546">
    <property type="entry name" value="Sirtuin_class_III"/>
</dbReference>
<evidence type="ECO:0000256" key="2">
    <source>
        <dbReference type="ARBA" id="ARBA00023027"/>
    </source>
</evidence>
<dbReference type="GO" id="GO:0008270">
    <property type="term" value="F:zinc ion binding"/>
    <property type="evidence" value="ECO:0007669"/>
    <property type="project" value="UniProtKB-UniRule"/>
</dbReference>
<accession>A0A399DZ03</accession>
<feature type="binding site" evidence="3 4">
    <location>
        <position position="131"/>
    </location>
    <ligand>
        <name>Zn(2+)</name>
        <dbReference type="ChEBI" id="CHEBI:29105"/>
    </ligand>
</feature>
<dbReference type="Pfam" id="PF02146">
    <property type="entry name" value="SIR2"/>
    <property type="match status" value="1"/>
</dbReference>
<feature type="domain" description="Deacetylase sirtuin-type" evidence="5">
    <location>
        <begin position="1"/>
        <end position="245"/>
    </location>
</feature>
<keyword evidence="3" id="KW-0963">Cytoplasm</keyword>
<dbReference type="Gene3D" id="3.30.1600.10">
    <property type="entry name" value="SIR2/SIRT2 'Small Domain"/>
    <property type="match status" value="1"/>
</dbReference>
<feature type="binding site" evidence="3">
    <location>
        <position position="67"/>
    </location>
    <ligand>
        <name>substrate</name>
    </ligand>
</feature>
<dbReference type="PROSITE" id="PS50305">
    <property type="entry name" value="SIRTUIN"/>
    <property type="match status" value="1"/>
</dbReference>
<dbReference type="EMBL" id="QWKX01000072">
    <property type="protein sequence ID" value="RIH75300.1"/>
    <property type="molecule type" value="Genomic_DNA"/>
</dbReference>
<feature type="binding site" evidence="3 4">
    <location>
        <position position="128"/>
    </location>
    <ligand>
        <name>Zn(2+)</name>
        <dbReference type="ChEBI" id="CHEBI:29105"/>
    </ligand>
</feature>
<feature type="binding site" evidence="3 4">
    <location>
        <position position="149"/>
    </location>
    <ligand>
        <name>Zn(2+)</name>
        <dbReference type="ChEBI" id="CHEBI:29105"/>
    </ligand>
</feature>
<dbReference type="InterPro" id="IPR029035">
    <property type="entry name" value="DHS-like_NAD/FAD-binding_dom"/>
</dbReference>
<proteinExistence type="inferred from homology"/>
<feature type="binding site" evidence="3">
    <location>
        <begin position="102"/>
        <end position="105"/>
    </location>
    <ligand>
        <name>NAD(+)</name>
        <dbReference type="ChEBI" id="CHEBI:57540"/>
    </ligand>
</feature>
<comment type="catalytic activity">
    <reaction evidence="3">
        <text>N(6)-acetyl-L-lysyl-[protein] + NAD(+) + H2O = 2''-O-acetyl-ADP-D-ribose + nicotinamide + L-lysyl-[protein]</text>
        <dbReference type="Rhea" id="RHEA:43636"/>
        <dbReference type="Rhea" id="RHEA-COMP:9752"/>
        <dbReference type="Rhea" id="RHEA-COMP:10731"/>
        <dbReference type="ChEBI" id="CHEBI:15377"/>
        <dbReference type="ChEBI" id="CHEBI:17154"/>
        <dbReference type="ChEBI" id="CHEBI:29969"/>
        <dbReference type="ChEBI" id="CHEBI:57540"/>
        <dbReference type="ChEBI" id="CHEBI:61930"/>
        <dbReference type="ChEBI" id="CHEBI:83767"/>
        <dbReference type="EC" id="2.3.1.286"/>
    </reaction>
</comment>
<dbReference type="GO" id="GO:0036054">
    <property type="term" value="F:protein-malonyllysine demalonylase activity"/>
    <property type="evidence" value="ECO:0007669"/>
    <property type="project" value="InterPro"/>
</dbReference>
<feature type="binding site" evidence="3">
    <location>
        <begin position="189"/>
        <end position="191"/>
    </location>
    <ligand>
        <name>NAD(+)</name>
        <dbReference type="ChEBI" id="CHEBI:57540"/>
    </ligand>
</feature>
<evidence type="ECO:0000256" key="3">
    <source>
        <dbReference type="HAMAP-Rule" id="MF_01121"/>
    </source>
</evidence>
<dbReference type="GO" id="GO:0005737">
    <property type="term" value="C:cytoplasm"/>
    <property type="evidence" value="ECO:0007669"/>
    <property type="project" value="UniProtKB-SubCell"/>
</dbReference>
<comment type="function">
    <text evidence="3">NAD-dependent lysine deacetylase and desuccinylase that specifically removes acetyl and succinyl groups on target proteins. Modulates the activities of several proteins which are inactive in their acylated form.</text>
</comment>
<feature type="binding site" evidence="3 4">
    <location>
        <position position="152"/>
    </location>
    <ligand>
        <name>Zn(2+)</name>
        <dbReference type="ChEBI" id="CHEBI:29105"/>
    </ligand>
</feature>
<dbReference type="HAMAP" id="MF_01121">
    <property type="entry name" value="Sirtuin_ClassIII"/>
    <property type="match status" value="1"/>
</dbReference>
<dbReference type="InterPro" id="IPR003000">
    <property type="entry name" value="Sirtuin"/>
</dbReference>
<dbReference type="GO" id="GO:0036055">
    <property type="term" value="F:protein-succinyllysine desuccinylase activity"/>
    <property type="evidence" value="ECO:0007669"/>
    <property type="project" value="UniProtKB-UniRule"/>
</dbReference>
<organism evidence="6 7">
    <name type="scientific">Meiothermus taiwanensis</name>
    <dbReference type="NCBI Taxonomy" id="172827"/>
    <lineage>
        <taxon>Bacteria</taxon>
        <taxon>Thermotogati</taxon>
        <taxon>Deinococcota</taxon>
        <taxon>Deinococci</taxon>
        <taxon>Thermales</taxon>
        <taxon>Thermaceae</taxon>
        <taxon>Meiothermus</taxon>
    </lineage>
</organism>
<keyword evidence="1" id="KW-0808">Transferase</keyword>
<dbReference type="EC" id="2.3.1.286" evidence="3"/>
<gene>
    <name evidence="6" type="primary">sir2</name>
    <name evidence="3" type="synonym">cobB</name>
    <name evidence="6" type="ORF">Mcate_02312</name>
</gene>
<dbReference type="PANTHER" id="PTHR11085">
    <property type="entry name" value="NAD-DEPENDENT PROTEIN DEACYLASE SIRTUIN-5, MITOCHONDRIAL-RELATED"/>
    <property type="match status" value="1"/>
</dbReference>
<comment type="caution">
    <text evidence="3">Lacks conserved residue(s) required for the propagation of feature annotation.</text>
</comment>
<feature type="binding site" evidence="3">
    <location>
        <begin position="215"/>
        <end position="217"/>
    </location>
    <ligand>
        <name>NAD(+)</name>
        <dbReference type="ChEBI" id="CHEBI:57540"/>
    </ligand>
</feature>
<keyword evidence="6" id="KW-0378">Hydrolase</keyword>
<sequence length="245" mass="26771">MSMELETARKRLLAARRVAVLTGAGISQPSGIPTFRDAAGLWQDFDIEEYATPGAYARNPQKVWEWYAWRYRKVMQAEPNRAHNLLVRLEQRVGEGFLLVTQNVDGLHARAGSQRLVELHGNIARGRCERCGERFPLPDPAHFVPPPYCPGCKARGRPDVVWFGELLPAGAFERAQQAFAAAEVALVIGTSAEVEPAASLGWLARSSGAYLIEINPNPTPLSSQADCSLRMGAVEGMEALMEGSG</sequence>
<feature type="binding site" evidence="3">
    <location>
        <position position="233"/>
    </location>
    <ligand>
        <name>NAD(+)</name>
        <dbReference type="ChEBI" id="CHEBI:57540"/>
    </ligand>
</feature>
<keyword evidence="2 3" id="KW-0520">NAD</keyword>
<dbReference type="Proteomes" id="UP000266089">
    <property type="component" value="Unassembled WGS sequence"/>
</dbReference>